<proteinExistence type="predicted"/>
<comment type="caution">
    <text evidence="11">The sequence shown here is derived from an EMBL/GenBank/DDBJ whole genome shotgun (WGS) entry which is preliminary data.</text>
</comment>
<dbReference type="InterPro" id="IPR036061">
    <property type="entry name" value="CheW-like_dom_sf"/>
</dbReference>
<feature type="modified residue" description="Phosphohistidine" evidence="6">
    <location>
        <position position="54"/>
    </location>
</feature>
<evidence type="ECO:0000259" key="9">
    <source>
        <dbReference type="PROSITE" id="PS50851"/>
    </source>
</evidence>
<keyword evidence="5" id="KW-0418">Kinase</keyword>
<dbReference type="SMART" id="SM00073">
    <property type="entry name" value="HPT"/>
    <property type="match status" value="1"/>
</dbReference>
<accession>A0A9X3WVN4</accession>
<dbReference type="SMART" id="SM01231">
    <property type="entry name" value="H-kinase_dim"/>
    <property type="match status" value="1"/>
</dbReference>
<dbReference type="InterPro" id="IPR003594">
    <property type="entry name" value="HATPase_dom"/>
</dbReference>
<dbReference type="PANTHER" id="PTHR43395">
    <property type="entry name" value="SENSOR HISTIDINE KINASE CHEA"/>
    <property type="match status" value="1"/>
</dbReference>
<dbReference type="RefSeq" id="WP_272426061.1">
    <property type="nucleotide sequence ID" value="NZ_JAGTJJ010000001.1"/>
</dbReference>
<dbReference type="InterPro" id="IPR002545">
    <property type="entry name" value="CheW-lke_dom"/>
</dbReference>
<evidence type="ECO:0000259" key="8">
    <source>
        <dbReference type="PROSITE" id="PS50109"/>
    </source>
</evidence>
<dbReference type="SUPFAM" id="SSF47226">
    <property type="entry name" value="Histidine-containing phosphotransfer domain, HPT domain"/>
    <property type="match status" value="1"/>
</dbReference>
<dbReference type="Pfam" id="PF02895">
    <property type="entry name" value="H-kinase_dim"/>
    <property type="match status" value="1"/>
</dbReference>
<evidence type="ECO:0000256" key="2">
    <source>
        <dbReference type="ARBA" id="ARBA00012438"/>
    </source>
</evidence>
<dbReference type="SMART" id="SM00387">
    <property type="entry name" value="HATPase_c"/>
    <property type="match status" value="1"/>
</dbReference>
<dbReference type="FunFam" id="3.30.565.10:FF:000016">
    <property type="entry name" value="Chemotaxis protein CheA, putative"/>
    <property type="match status" value="1"/>
</dbReference>
<dbReference type="InterPro" id="IPR005467">
    <property type="entry name" value="His_kinase_dom"/>
</dbReference>
<keyword evidence="3 6" id="KW-0597">Phosphoprotein</keyword>
<dbReference type="Proteomes" id="UP001151081">
    <property type="component" value="Unassembled WGS sequence"/>
</dbReference>
<dbReference type="PRINTS" id="PR00344">
    <property type="entry name" value="BCTRLSENSOR"/>
</dbReference>
<dbReference type="EMBL" id="JAGTJJ010000001">
    <property type="protein sequence ID" value="MDC3978977.1"/>
    <property type="molecule type" value="Genomic_DNA"/>
</dbReference>
<evidence type="ECO:0000313" key="11">
    <source>
        <dbReference type="EMBL" id="MDC3978977.1"/>
    </source>
</evidence>
<dbReference type="SUPFAM" id="SSF47384">
    <property type="entry name" value="Homodimeric domain of signal transducing histidine kinase"/>
    <property type="match status" value="1"/>
</dbReference>
<dbReference type="GO" id="GO:0000155">
    <property type="term" value="F:phosphorelay sensor kinase activity"/>
    <property type="evidence" value="ECO:0007669"/>
    <property type="project" value="InterPro"/>
</dbReference>
<dbReference type="InterPro" id="IPR036097">
    <property type="entry name" value="HisK_dim/P_sf"/>
</dbReference>
<evidence type="ECO:0000313" key="12">
    <source>
        <dbReference type="Proteomes" id="UP001151081"/>
    </source>
</evidence>
<feature type="domain" description="Histidine kinase" evidence="8">
    <location>
        <begin position="333"/>
        <end position="527"/>
    </location>
</feature>
<protein>
    <recommendedName>
        <fullName evidence="2">histidine kinase</fullName>
        <ecNumber evidence="2">2.7.13.3</ecNumber>
    </recommendedName>
</protein>
<reference evidence="11 12" key="1">
    <citation type="submission" date="2021-04" db="EMBL/GenBank/DDBJ databases">
        <title>Genome analysis of Polyangium sp.</title>
        <authorList>
            <person name="Li Y."/>
            <person name="Wang J."/>
        </authorList>
    </citation>
    <scope>NUCLEOTIDE SEQUENCE [LARGE SCALE GENOMIC DNA]</scope>
    <source>
        <strain evidence="11 12">SDU14</strain>
    </source>
</reference>
<dbReference type="Pfam" id="PF01627">
    <property type="entry name" value="Hpt"/>
    <property type="match status" value="1"/>
</dbReference>
<dbReference type="InterPro" id="IPR004358">
    <property type="entry name" value="Sig_transdc_His_kin-like_C"/>
</dbReference>
<dbReference type="CDD" id="cd00088">
    <property type="entry name" value="HPT"/>
    <property type="match status" value="1"/>
</dbReference>
<comment type="catalytic activity">
    <reaction evidence="1">
        <text>ATP + protein L-histidine = ADP + protein N-phospho-L-histidine.</text>
        <dbReference type="EC" id="2.7.13.3"/>
    </reaction>
</comment>
<dbReference type="Gene3D" id="2.30.30.40">
    <property type="entry name" value="SH3 Domains"/>
    <property type="match status" value="1"/>
</dbReference>
<evidence type="ECO:0000256" key="4">
    <source>
        <dbReference type="ARBA" id="ARBA00022679"/>
    </source>
</evidence>
<gene>
    <name evidence="11" type="ORF">KEG57_00610</name>
</gene>
<dbReference type="Gene3D" id="1.10.287.560">
    <property type="entry name" value="Histidine kinase CheA-like, homodimeric domain"/>
    <property type="match status" value="1"/>
</dbReference>
<dbReference type="AlphaFoldDB" id="A0A9X3WVN4"/>
<dbReference type="GO" id="GO:0006935">
    <property type="term" value="P:chemotaxis"/>
    <property type="evidence" value="ECO:0007669"/>
    <property type="project" value="InterPro"/>
</dbReference>
<feature type="domain" description="HPt" evidence="10">
    <location>
        <begin position="3"/>
        <end position="111"/>
    </location>
</feature>
<dbReference type="PROSITE" id="PS50894">
    <property type="entry name" value="HPT"/>
    <property type="match status" value="1"/>
</dbReference>
<evidence type="ECO:0000256" key="6">
    <source>
        <dbReference type="PROSITE-ProRule" id="PRU00110"/>
    </source>
</evidence>
<sequence>MSSAFDASEFLAGYLVEAEEHLSASTMNLLAVEASLRKGENNPRAVRELFRSLHTVKGLSAMVGVEPIVDIAHAMETVLRHADRVAGALSAKAVEALLAGLRAIGERVRALSANAPVAPAPPQLLDALAALEIAKNEAPLAVELDLEPGVLGKLSAAEKAQLIQGVEGGRRALRVDFVPSPARAAEGMTITTVRERIGTFAEIVKVVPLSIPTSDAAPGGLAFALLVLTDVRDEELAAAAGTTPEQVRKVLHPRPEGGADPLGEPEAAEEDVGETEGRKRGIVRVDVARLDDALERLSALVITRFRLARAVEALAAQGAAVGELGDIVKSYGRQVRDLRGAIMRARMVPVAELLDRVPLIVRGLSRATKKPVRVVIDAGKAELDKAVAERIFPAIVHLIRNAVDHAIEPPAERRHLGKPEEGLVRVTCFERSTNQLELAILDDGRGIDRETVARKASRPVPADDAGLLDLITMPGLTTLEQATKTSGRGLGMDIVKRAVVDQLGGELSLRTTPGAGTTFTLRIPLTITIVDAFSFVCGDQTFVAPVAAIEEIVEVAPEGLVRGPSRHTRFGEVRFLERRGEIVPLVNLASVFALAAGDEPKALLVRRNGAPLAFGIQRMVGQQEVVIRPLEDPLVKVSGVSGSTDLGDGRPTLVLDLVALSGALSQNRTEVAV</sequence>
<evidence type="ECO:0000256" key="1">
    <source>
        <dbReference type="ARBA" id="ARBA00000085"/>
    </source>
</evidence>
<dbReference type="PROSITE" id="PS50109">
    <property type="entry name" value="HIS_KIN"/>
    <property type="match status" value="1"/>
</dbReference>
<dbReference type="Gene3D" id="3.30.565.10">
    <property type="entry name" value="Histidine kinase-like ATPase, C-terminal domain"/>
    <property type="match status" value="1"/>
</dbReference>
<feature type="domain" description="CheW-like" evidence="9">
    <location>
        <begin position="529"/>
        <end position="666"/>
    </location>
</feature>
<dbReference type="InterPro" id="IPR004105">
    <property type="entry name" value="CheA-like_dim"/>
</dbReference>
<dbReference type="SUPFAM" id="SSF50341">
    <property type="entry name" value="CheW-like"/>
    <property type="match status" value="1"/>
</dbReference>
<dbReference type="Pfam" id="PF01584">
    <property type="entry name" value="CheW"/>
    <property type="match status" value="1"/>
</dbReference>
<dbReference type="SMART" id="SM00260">
    <property type="entry name" value="CheW"/>
    <property type="match status" value="1"/>
</dbReference>
<dbReference type="GO" id="GO:0005737">
    <property type="term" value="C:cytoplasm"/>
    <property type="evidence" value="ECO:0007669"/>
    <property type="project" value="InterPro"/>
</dbReference>
<dbReference type="EC" id="2.7.13.3" evidence="2"/>
<dbReference type="InterPro" id="IPR036890">
    <property type="entry name" value="HATPase_C_sf"/>
</dbReference>
<dbReference type="PANTHER" id="PTHR43395:SF1">
    <property type="entry name" value="CHEMOTAXIS PROTEIN CHEA"/>
    <property type="match status" value="1"/>
</dbReference>
<name>A0A9X3WVN4_9BACT</name>
<evidence type="ECO:0000256" key="3">
    <source>
        <dbReference type="ARBA" id="ARBA00022553"/>
    </source>
</evidence>
<evidence type="ECO:0000256" key="5">
    <source>
        <dbReference type="ARBA" id="ARBA00022777"/>
    </source>
</evidence>
<keyword evidence="12" id="KW-1185">Reference proteome</keyword>
<evidence type="ECO:0000259" key="10">
    <source>
        <dbReference type="PROSITE" id="PS50894"/>
    </source>
</evidence>
<feature type="region of interest" description="Disordered" evidence="7">
    <location>
        <begin position="252"/>
        <end position="275"/>
    </location>
</feature>
<dbReference type="InterPro" id="IPR008207">
    <property type="entry name" value="Sig_transdc_His_kin_Hpt_dom"/>
</dbReference>
<dbReference type="InterPro" id="IPR037006">
    <property type="entry name" value="CheA-like_homodim_sf"/>
</dbReference>
<evidence type="ECO:0000256" key="7">
    <source>
        <dbReference type="SAM" id="MobiDB-lite"/>
    </source>
</evidence>
<keyword evidence="4" id="KW-0808">Transferase</keyword>
<dbReference type="Gene3D" id="1.20.120.160">
    <property type="entry name" value="HPT domain"/>
    <property type="match status" value="1"/>
</dbReference>
<dbReference type="InterPro" id="IPR051315">
    <property type="entry name" value="Bact_Chemotaxis_CheA"/>
</dbReference>
<organism evidence="11 12">
    <name type="scientific">Polyangium jinanense</name>
    <dbReference type="NCBI Taxonomy" id="2829994"/>
    <lineage>
        <taxon>Bacteria</taxon>
        <taxon>Pseudomonadati</taxon>
        <taxon>Myxococcota</taxon>
        <taxon>Polyangia</taxon>
        <taxon>Polyangiales</taxon>
        <taxon>Polyangiaceae</taxon>
        <taxon>Polyangium</taxon>
    </lineage>
</organism>
<dbReference type="InterPro" id="IPR036641">
    <property type="entry name" value="HPT_dom_sf"/>
</dbReference>
<dbReference type="Pfam" id="PF02518">
    <property type="entry name" value="HATPase_c"/>
    <property type="match status" value="1"/>
</dbReference>
<dbReference type="SUPFAM" id="SSF55874">
    <property type="entry name" value="ATPase domain of HSP90 chaperone/DNA topoisomerase II/histidine kinase"/>
    <property type="match status" value="1"/>
</dbReference>
<dbReference type="PROSITE" id="PS50851">
    <property type="entry name" value="CHEW"/>
    <property type="match status" value="1"/>
</dbReference>